<reference evidence="1 2" key="1">
    <citation type="submission" date="2016-03" db="EMBL/GenBank/DDBJ databases">
        <title>Choanephora cucurbitarum.</title>
        <authorList>
            <person name="Min B."/>
            <person name="Park H."/>
            <person name="Park J.-H."/>
            <person name="Shin H.-D."/>
            <person name="Choi I.-G."/>
        </authorList>
    </citation>
    <scope>NUCLEOTIDE SEQUENCE [LARGE SCALE GENOMIC DNA]</scope>
    <source>
        <strain evidence="1 2">KUS-F28377</strain>
    </source>
</reference>
<name>A0A1C7MTF6_9FUNG</name>
<dbReference type="EMBL" id="LUGH01002510">
    <property type="protein sequence ID" value="OBZ80151.1"/>
    <property type="molecule type" value="Genomic_DNA"/>
</dbReference>
<gene>
    <name evidence="1" type="ORF">A0J61_11800</name>
</gene>
<feature type="non-terminal residue" evidence="1">
    <location>
        <position position="362"/>
    </location>
</feature>
<protein>
    <recommendedName>
        <fullName evidence="3">Endonuclease/exonuclease/phosphatase domain-containing protein</fullName>
    </recommendedName>
</protein>
<organism evidence="1 2">
    <name type="scientific">Choanephora cucurbitarum</name>
    <dbReference type="NCBI Taxonomy" id="101091"/>
    <lineage>
        <taxon>Eukaryota</taxon>
        <taxon>Fungi</taxon>
        <taxon>Fungi incertae sedis</taxon>
        <taxon>Mucoromycota</taxon>
        <taxon>Mucoromycotina</taxon>
        <taxon>Mucoromycetes</taxon>
        <taxon>Mucorales</taxon>
        <taxon>Mucorineae</taxon>
        <taxon>Choanephoraceae</taxon>
        <taxon>Choanephoroideae</taxon>
        <taxon>Choanephora</taxon>
    </lineage>
</organism>
<dbReference type="InterPro" id="IPR036691">
    <property type="entry name" value="Endo/exonu/phosph_ase_sf"/>
</dbReference>
<comment type="caution">
    <text evidence="1">The sequence shown here is derived from an EMBL/GenBank/DDBJ whole genome shotgun (WGS) entry which is preliminary data.</text>
</comment>
<evidence type="ECO:0000313" key="1">
    <source>
        <dbReference type="EMBL" id="OBZ80151.1"/>
    </source>
</evidence>
<accession>A0A1C7MTF6</accession>
<keyword evidence="2" id="KW-1185">Reference proteome</keyword>
<dbReference type="Gene3D" id="3.60.10.10">
    <property type="entry name" value="Endonuclease/exonuclease/phosphatase"/>
    <property type="match status" value="1"/>
</dbReference>
<sequence>IWSAHCGLICFQPDIEFSNSYISRCERLINTSVFHRSHLFDPFTLTVVYFPASSGERSTFLSSDVIETFIPTIPSRQIILGAFNYSYANHFPSMPQRAPQTWLEYIDRFFIDAITPAGQVALSTFQNHRGTSCTDYGFATKDMHSTIHYNRNQVNFLPIEWTDHRLLSLHLCLHSPSSHSSSATCIGSGFWKADPRLARDVTFQDKLFVHLSETASSFPSYLPASLKWEQLKQVAAKTARAYSRRQTFTLSRAEALLQRKRSKIESNLLRNLSLQPELSRQLQVVQEQLSSLQQYHVETLALKAGIRWRYLKHTASSRLSKSTIPPLQHPFLNRVCHTKEEMLVSAFLFYDKLYSPDPIDLD</sequence>
<dbReference type="SUPFAM" id="SSF56219">
    <property type="entry name" value="DNase I-like"/>
    <property type="match status" value="1"/>
</dbReference>
<dbReference type="STRING" id="101091.A0A1C7MTF6"/>
<dbReference type="InParanoid" id="A0A1C7MTF6"/>
<proteinExistence type="predicted"/>
<dbReference type="AlphaFoldDB" id="A0A1C7MTF6"/>
<dbReference type="Proteomes" id="UP000093000">
    <property type="component" value="Unassembled WGS sequence"/>
</dbReference>
<feature type="non-terminal residue" evidence="1">
    <location>
        <position position="1"/>
    </location>
</feature>
<evidence type="ECO:0000313" key="2">
    <source>
        <dbReference type="Proteomes" id="UP000093000"/>
    </source>
</evidence>
<evidence type="ECO:0008006" key="3">
    <source>
        <dbReference type="Google" id="ProtNLM"/>
    </source>
</evidence>